<evidence type="ECO:0000256" key="12">
    <source>
        <dbReference type="ARBA" id="ARBA00022737"/>
    </source>
</evidence>
<evidence type="ECO:0000313" key="23">
    <source>
        <dbReference type="Proteomes" id="UP000275267"/>
    </source>
</evidence>
<proteinExistence type="inferred from homology"/>
<feature type="compositionally biased region" description="Polar residues" evidence="19">
    <location>
        <begin position="800"/>
        <end position="810"/>
    </location>
</feature>
<dbReference type="SMART" id="SM00428">
    <property type="entry name" value="H3"/>
    <property type="match status" value="1"/>
</dbReference>
<keyword evidence="15" id="KW-0009">Actin-binding</keyword>
<evidence type="ECO:0000256" key="16">
    <source>
        <dbReference type="ARBA" id="ARBA00023212"/>
    </source>
</evidence>
<keyword evidence="13" id="KW-0007">Acetylation</keyword>
<comment type="similarity">
    <text evidence="5">Belongs to the villin/gelsolin family.</text>
</comment>
<dbReference type="GO" id="GO:0005856">
    <property type="term" value="C:cytoskeleton"/>
    <property type="evidence" value="ECO:0007669"/>
    <property type="project" value="UniProtKB-SubCell"/>
</dbReference>
<evidence type="ECO:0000256" key="20">
    <source>
        <dbReference type="SAM" id="SignalP"/>
    </source>
</evidence>
<dbReference type="Pfam" id="PF00125">
    <property type="entry name" value="Histone"/>
    <property type="match status" value="1"/>
</dbReference>
<keyword evidence="11" id="KW-0597">Phosphoprotein</keyword>
<dbReference type="PROSITE" id="PS00959">
    <property type="entry name" value="HISTONE_H3_2"/>
    <property type="match status" value="1"/>
</dbReference>
<comment type="subunit">
    <text evidence="7">The nucleosome is a histone octamer containing two molecules each of H2A, H2B, H3 and H4 assembled in one H3-H4 heterotetramer and two H2A-H2B heterodimers. The octamer wraps approximately 147 bp of DNA.</text>
</comment>
<evidence type="ECO:0000256" key="14">
    <source>
        <dbReference type="ARBA" id="ARBA00023125"/>
    </source>
</evidence>
<dbReference type="GO" id="GO:0000786">
    <property type="term" value="C:nucleosome"/>
    <property type="evidence" value="ECO:0007669"/>
    <property type="project" value="UniProtKB-KW"/>
</dbReference>
<dbReference type="CDD" id="cd11293">
    <property type="entry name" value="gelsolin_S4_like"/>
    <property type="match status" value="1"/>
</dbReference>
<keyword evidence="14" id="KW-0238">DNA-binding</keyword>
<dbReference type="InterPro" id="IPR007122">
    <property type="entry name" value="Villin/Gelsolin"/>
</dbReference>
<feature type="compositionally biased region" description="Basic and acidic residues" evidence="19">
    <location>
        <begin position="778"/>
        <end position="796"/>
    </location>
</feature>
<dbReference type="GO" id="GO:0051014">
    <property type="term" value="P:actin filament severing"/>
    <property type="evidence" value="ECO:0007669"/>
    <property type="project" value="TreeGrafter"/>
</dbReference>
<evidence type="ECO:0000259" key="21">
    <source>
        <dbReference type="PROSITE" id="PS51089"/>
    </source>
</evidence>
<dbReference type="EMBL" id="PQIB02000006">
    <property type="protein sequence ID" value="RLN12540.1"/>
    <property type="molecule type" value="Genomic_DNA"/>
</dbReference>
<name>A0A3L6S0Q4_PANMI</name>
<dbReference type="FunFam" id="3.40.20.10:FF:000002">
    <property type="entry name" value="Gelsolin"/>
    <property type="match status" value="1"/>
</dbReference>
<dbReference type="PRINTS" id="PR00622">
    <property type="entry name" value="HISTONEH3"/>
</dbReference>
<keyword evidence="17" id="KW-0539">Nucleus</keyword>
<evidence type="ECO:0000256" key="3">
    <source>
        <dbReference type="ARBA" id="ARBA00004245"/>
    </source>
</evidence>
<comment type="subcellular location">
    <subcellularLocation>
        <location evidence="4">Chromosome</location>
    </subcellularLocation>
    <subcellularLocation>
        <location evidence="3">Cytoplasm</location>
        <location evidence="3">Cytoskeleton</location>
    </subcellularLocation>
    <subcellularLocation>
        <location evidence="2">Nucleus</location>
    </subcellularLocation>
</comment>
<evidence type="ECO:0000313" key="22">
    <source>
        <dbReference type="EMBL" id="RLN12540.1"/>
    </source>
</evidence>
<dbReference type="GO" id="GO:0051693">
    <property type="term" value="P:actin filament capping"/>
    <property type="evidence" value="ECO:0007669"/>
    <property type="project" value="UniProtKB-KW"/>
</dbReference>
<evidence type="ECO:0000256" key="19">
    <source>
        <dbReference type="SAM" id="MobiDB-lite"/>
    </source>
</evidence>
<dbReference type="InterPro" id="IPR036886">
    <property type="entry name" value="Villin_headpiece_dom_sf"/>
</dbReference>
<evidence type="ECO:0000256" key="11">
    <source>
        <dbReference type="ARBA" id="ARBA00022553"/>
    </source>
</evidence>
<evidence type="ECO:0000256" key="6">
    <source>
        <dbReference type="ARBA" id="ARBA00010343"/>
    </source>
</evidence>
<dbReference type="PANTHER" id="PTHR11977">
    <property type="entry name" value="VILLIN"/>
    <property type="match status" value="1"/>
</dbReference>
<dbReference type="SMART" id="SM00262">
    <property type="entry name" value="GEL"/>
    <property type="match status" value="5"/>
</dbReference>
<dbReference type="Pfam" id="PF00626">
    <property type="entry name" value="Gelsolin"/>
    <property type="match status" value="3"/>
</dbReference>
<dbReference type="SUPFAM" id="SSF47050">
    <property type="entry name" value="VHP, Villin headpiece domain"/>
    <property type="match status" value="1"/>
</dbReference>
<dbReference type="GO" id="GO:0030527">
    <property type="term" value="F:structural constituent of chromatin"/>
    <property type="evidence" value="ECO:0007669"/>
    <property type="project" value="InterPro"/>
</dbReference>
<sequence length="1005" mass="112402">MHLISNHHWKLVYNSIMLLVLVHEWPLLPLIPCSGLEIWRIENLKPVPIPASSYGKFFMGDSYIILKTTALKNGSLRHDIHYWIGKDTSQDEAGTAAILTVELDAALGGRAVQYREVQGNETEKFLSYFRPCIMPQPGGVASGFKHVEVNDQDHETRLYVCHGKHVVHVPFARSSLNHDDIFILDTKSKIFQFNGSNSSIQERAKALEVVQYIKDTFHEGKCEIASVEDGRMMADAEAGEFWGLFGGFAPLPRRAPAEGNEKHEETAFKLLCFDQGKLEPVNYESLAHELLETIKCYFLDCGAELYVWMGRTTSLQERKGASEAAEKLLSDSNRTKTHIIKVIEGFETVMFKSKFKEWPQTPDLKLSSEDGRGKVAALLKRQGLNVKGLMKAAPAKEEPQSYIDCTGNLQVWRVNDKDKALLPSSDQSKLYTGDCYIFQYTYPGDDKEECLTGTWFGKKSVEEDRVTAVSLASKMVESAKFQAVQARLYEGKEPIQFFVIFQSLQVFKGGLSSGYKKFIAENGVDDDSYSEEGLALFRVQGSGPENMQAVQVEPVASSLNSSYCYILHDGNTVFTWAGNLTTALDQELMERQLDVIKVDVKVRLQALDIGEKFVVLDFLMENLARETPIFTVTEGSEPPFFTRFFTWDSAKLLMHGNSYQRKLAIVKGGGAPSLDKPRRRTPVHSGRSTTQDKSQRSRSMSFSPERVRVRGRSPAFTALAANFESSSNRNLSTPPPVVKKLYPKSLTPDSSNTSSKSSAIVALAGSSDRLTQIPTPESIKDGSESAKPKQDEDAKDGAGTMNNRVESLTINEDVKENEPEDDEGLPIYPYERLKTTAADPVTEIDVTRRETYLSSAEFKEKFGMTKEAFSKLPKRDFTSFFGQVPSIDSGVTQAARKSAPATGGVKKPHRFRPGTVALREIRKYQKSTELLIRKLPFQRLVREIAQDFKTDLRFQSSAVAALQEAAEAYLVGLFEDTNLCAIHAKRVTIMPKDIQLARRIRGERA</sequence>
<dbReference type="PANTHER" id="PTHR11977:SF138">
    <property type="entry name" value="VILLIN-4"/>
    <property type="match status" value="1"/>
</dbReference>
<feature type="region of interest" description="Disordered" evidence="19">
    <location>
        <begin position="668"/>
        <end position="709"/>
    </location>
</feature>
<dbReference type="InterPro" id="IPR009072">
    <property type="entry name" value="Histone-fold"/>
</dbReference>
<keyword evidence="12" id="KW-0677">Repeat</keyword>
<dbReference type="Gene3D" id="3.40.20.10">
    <property type="entry name" value="Severin"/>
    <property type="match status" value="5"/>
</dbReference>
<dbReference type="CDD" id="cd11292">
    <property type="entry name" value="gelsolin_S3_like"/>
    <property type="match status" value="1"/>
</dbReference>
<dbReference type="GO" id="GO:0046982">
    <property type="term" value="F:protein heterodimerization activity"/>
    <property type="evidence" value="ECO:0007669"/>
    <property type="project" value="InterPro"/>
</dbReference>
<dbReference type="InterPro" id="IPR007123">
    <property type="entry name" value="Gelsolin-like_dom"/>
</dbReference>
<dbReference type="Gene3D" id="1.10.20.10">
    <property type="entry name" value="Histone, subunit A"/>
    <property type="match status" value="1"/>
</dbReference>
<evidence type="ECO:0000256" key="10">
    <source>
        <dbReference type="ARBA" id="ARBA00022481"/>
    </source>
</evidence>
<comment type="caution">
    <text evidence="22">The sequence shown here is derived from an EMBL/GenBank/DDBJ whole genome shotgun (WGS) entry which is preliminary data.</text>
</comment>
<dbReference type="FunFam" id="3.40.20.10:FF:000039">
    <property type="entry name" value="Villin-4"/>
    <property type="match status" value="1"/>
</dbReference>
<feature type="compositionally biased region" description="Low complexity" evidence="19">
    <location>
        <begin position="744"/>
        <end position="758"/>
    </location>
</feature>
<keyword evidence="18" id="KW-0544">Nucleosome core</keyword>
<gene>
    <name evidence="22" type="ORF">C2845_PM09G03560</name>
</gene>
<evidence type="ECO:0000256" key="5">
    <source>
        <dbReference type="ARBA" id="ARBA00008418"/>
    </source>
</evidence>
<evidence type="ECO:0000256" key="17">
    <source>
        <dbReference type="ARBA" id="ARBA00023242"/>
    </source>
</evidence>
<keyword evidence="10" id="KW-0488">Methylation</keyword>
<dbReference type="InterPro" id="IPR003128">
    <property type="entry name" value="Villin_headpiece"/>
</dbReference>
<dbReference type="Pfam" id="PF02209">
    <property type="entry name" value="VHP"/>
    <property type="match status" value="1"/>
</dbReference>
<evidence type="ECO:0000256" key="18">
    <source>
        <dbReference type="ARBA" id="ARBA00023269"/>
    </source>
</evidence>
<dbReference type="FunFam" id="3.40.20.10:FF:000028">
    <property type="entry name" value="Villin-like 1"/>
    <property type="match status" value="1"/>
</dbReference>
<accession>A0A3L6S0Q4</accession>
<evidence type="ECO:0000256" key="9">
    <source>
        <dbReference type="ARBA" id="ARBA00022467"/>
    </source>
</evidence>
<evidence type="ECO:0000256" key="8">
    <source>
        <dbReference type="ARBA" id="ARBA00022454"/>
    </source>
</evidence>
<organism evidence="22 23">
    <name type="scientific">Panicum miliaceum</name>
    <name type="common">Proso millet</name>
    <name type="synonym">Broomcorn millet</name>
    <dbReference type="NCBI Taxonomy" id="4540"/>
    <lineage>
        <taxon>Eukaryota</taxon>
        <taxon>Viridiplantae</taxon>
        <taxon>Streptophyta</taxon>
        <taxon>Embryophyta</taxon>
        <taxon>Tracheophyta</taxon>
        <taxon>Spermatophyta</taxon>
        <taxon>Magnoliopsida</taxon>
        <taxon>Liliopsida</taxon>
        <taxon>Poales</taxon>
        <taxon>Poaceae</taxon>
        <taxon>PACMAD clade</taxon>
        <taxon>Panicoideae</taxon>
        <taxon>Panicodae</taxon>
        <taxon>Paniceae</taxon>
        <taxon>Panicinae</taxon>
        <taxon>Panicum</taxon>
        <taxon>Panicum sect. Panicum</taxon>
    </lineage>
</organism>
<dbReference type="Proteomes" id="UP000275267">
    <property type="component" value="Unassembled WGS sequence"/>
</dbReference>
<dbReference type="SUPFAM" id="SSF47113">
    <property type="entry name" value="Histone-fold"/>
    <property type="match status" value="1"/>
</dbReference>
<dbReference type="PROSITE" id="PS51089">
    <property type="entry name" value="HP"/>
    <property type="match status" value="1"/>
</dbReference>
<dbReference type="SUPFAM" id="SSF82754">
    <property type="entry name" value="C-terminal, gelsolin-like domain of Sec23/24"/>
    <property type="match status" value="1"/>
</dbReference>
<dbReference type="GO" id="GO:0051015">
    <property type="term" value="F:actin filament binding"/>
    <property type="evidence" value="ECO:0007669"/>
    <property type="project" value="InterPro"/>
</dbReference>
<feature type="chain" id="PRO_5017953736" evidence="20">
    <location>
        <begin position="36"/>
        <end position="1005"/>
    </location>
</feature>
<evidence type="ECO:0000256" key="15">
    <source>
        <dbReference type="ARBA" id="ARBA00023203"/>
    </source>
</evidence>
<protein>
    <submittedName>
        <fullName evidence="22">Villin</fullName>
    </submittedName>
</protein>
<dbReference type="InterPro" id="IPR036180">
    <property type="entry name" value="Gelsolin-like_dom_sf"/>
</dbReference>
<dbReference type="InterPro" id="IPR007125">
    <property type="entry name" value="H2A/H2B/H3"/>
</dbReference>
<evidence type="ECO:0000256" key="4">
    <source>
        <dbReference type="ARBA" id="ARBA00004286"/>
    </source>
</evidence>
<reference evidence="23" key="1">
    <citation type="journal article" date="2019" name="Nat. Commun.">
        <title>The genome of broomcorn millet.</title>
        <authorList>
            <person name="Zou C."/>
            <person name="Miki D."/>
            <person name="Li D."/>
            <person name="Tang Q."/>
            <person name="Xiao L."/>
            <person name="Rajput S."/>
            <person name="Deng P."/>
            <person name="Jia W."/>
            <person name="Huang R."/>
            <person name="Zhang M."/>
            <person name="Sun Y."/>
            <person name="Hu J."/>
            <person name="Fu X."/>
            <person name="Schnable P.S."/>
            <person name="Li F."/>
            <person name="Zhang H."/>
            <person name="Feng B."/>
            <person name="Zhu X."/>
            <person name="Liu R."/>
            <person name="Schnable J.C."/>
            <person name="Zhu J.-K."/>
            <person name="Zhang H."/>
        </authorList>
    </citation>
    <scope>NUCLEOTIDE SEQUENCE [LARGE SCALE GENOMIC DNA]</scope>
</reference>
<dbReference type="AlphaFoldDB" id="A0A3L6S0Q4"/>
<evidence type="ECO:0000256" key="7">
    <source>
        <dbReference type="ARBA" id="ARBA00011538"/>
    </source>
</evidence>
<dbReference type="Gene3D" id="1.10.950.10">
    <property type="entry name" value="Villin headpiece domain"/>
    <property type="match status" value="1"/>
</dbReference>
<dbReference type="GO" id="GO:0005634">
    <property type="term" value="C:nucleus"/>
    <property type="evidence" value="ECO:0007669"/>
    <property type="project" value="UniProtKB-SubCell"/>
</dbReference>
<feature type="signal peptide" evidence="20">
    <location>
        <begin position="1"/>
        <end position="35"/>
    </location>
</feature>
<comment type="function">
    <text evidence="1">Core component of nucleosome. Nucleosomes wrap and compact DNA into chromatin, limiting DNA accessibility to the cellular machineries which require DNA as a template. Histones thereby play a central role in transcription regulation, DNA repair, DNA replication and chromosomal stability. DNA accessibility is regulated via a complex set of post-translational modifications of histones, also called histone code, and nucleosome remodeling.</text>
</comment>
<dbReference type="OrthoDB" id="6375767at2759"/>
<feature type="region of interest" description="Disordered" evidence="19">
    <location>
        <begin position="725"/>
        <end position="826"/>
    </location>
</feature>
<dbReference type="FunFam" id="3.40.20.10:FF:000033">
    <property type="entry name" value="Villin-4"/>
    <property type="match status" value="1"/>
</dbReference>
<keyword evidence="16" id="KW-0206">Cytoskeleton</keyword>
<keyword evidence="8" id="KW-0158">Chromosome</keyword>
<keyword evidence="9" id="KW-0117">Actin capping</keyword>
<keyword evidence="23" id="KW-1185">Reference proteome</keyword>
<evidence type="ECO:0000256" key="13">
    <source>
        <dbReference type="ARBA" id="ARBA00022990"/>
    </source>
</evidence>
<dbReference type="InterPro" id="IPR000164">
    <property type="entry name" value="Histone_H3/CENP-A"/>
</dbReference>
<comment type="similarity">
    <text evidence="6">Belongs to the histone H3 family.</text>
</comment>
<dbReference type="STRING" id="4540.A0A3L6S0Q4"/>
<dbReference type="CDD" id="cd11290">
    <property type="entry name" value="gelsolin_S1_like"/>
    <property type="match status" value="1"/>
</dbReference>
<dbReference type="InterPro" id="IPR029006">
    <property type="entry name" value="ADF-H/Gelsolin-like_dom_sf"/>
</dbReference>
<feature type="compositionally biased region" description="Polar residues" evidence="19">
    <location>
        <begin position="686"/>
        <end position="702"/>
    </location>
</feature>
<dbReference type="GO" id="GO:0003677">
    <property type="term" value="F:DNA binding"/>
    <property type="evidence" value="ECO:0007669"/>
    <property type="project" value="UniProtKB-KW"/>
</dbReference>
<dbReference type="GO" id="GO:0007015">
    <property type="term" value="P:actin filament organization"/>
    <property type="evidence" value="ECO:0007669"/>
    <property type="project" value="UniProtKB-ARBA"/>
</dbReference>
<keyword evidence="20" id="KW-0732">Signal</keyword>
<feature type="domain" description="HP" evidence="21">
    <location>
        <begin position="822"/>
        <end position="887"/>
    </location>
</feature>
<keyword evidence="16" id="KW-0963">Cytoplasm</keyword>
<dbReference type="SUPFAM" id="SSF55753">
    <property type="entry name" value="Actin depolymerizing proteins"/>
    <property type="match status" value="4"/>
</dbReference>
<evidence type="ECO:0000256" key="1">
    <source>
        <dbReference type="ARBA" id="ARBA00002001"/>
    </source>
</evidence>
<dbReference type="SMART" id="SM00153">
    <property type="entry name" value="VHP"/>
    <property type="match status" value="1"/>
</dbReference>
<dbReference type="CDD" id="cd22911">
    <property type="entry name" value="HFD_H3"/>
    <property type="match status" value="1"/>
</dbReference>
<evidence type="ECO:0000256" key="2">
    <source>
        <dbReference type="ARBA" id="ARBA00004123"/>
    </source>
</evidence>
<dbReference type="FunFam" id="1.10.20.10:FF:000024">
    <property type="entry name" value="Histone H3"/>
    <property type="match status" value="1"/>
</dbReference>